<keyword evidence="3" id="KW-0456">Lyase</keyword>
<evidence type="ECO:0000259" key="9">
    <source>
        <dbReference type="Pfam" id="PF02775"/>
    </source>
</evidence>
<comment type="function">
    <text evidence="4">Involved in the biosynthesis of the coenzyme M (2-mercaptoethanesulfonic acid). Catalyzes the decarboxylation of sulfopyruvate to sulfoacetaldehyde.</text>
</comment>
<dbReference type="AlphaFoldDB" id="A0A832THT4"/>
<comment type="catalytic activity">
    <reaction evidence="8">
        <text>3-sulfopyruvate + H(+) = sulfoacetaldehyde + CO2</text>
        <dbReference type="Rhea" id="RHEA:20948"/>
        <dbReference type="ChEBI" id="CHEBI:15378"/>
        <dbReference type="ChEBI" id="CHEBI:16526"/>
        <dbReference type="ChEBI" id="CHEBI:57940"/>
        <dbReference type="ChEBI" id="CHEBI:58246"/>
        <dbReference type="EC" id="4.1.1.79"/>
    </reaction>
</comment>
<accession>A0A832THT4</accession>
<comment type="pathway">
    <text evidence="5">Cofactor biosynthesis; coenzyme M biosynthesis; sulfoacetaldehyde from phosphoenolpyruvate and sulfite: step 4/4.</text>
</comment>
<keyword evidence="1" id="KW-0174">Coenzyme M biosynthesis</keyword>
<dbReference type="Proteomes" id="UP000619545">
    <property type="component" value="Unassembled WGS sequence"/>
</dbReference>
<evidence type="ECO:0000256" key="5">
    <source>
        <dbReference type="ARBA" id="ARBA00037914"/>
    </source>
</evidence>
<dbReference type="GeneID" id="1477751"/>
<evidence type="ECO:0000256" key="2">
    <source>
        <dbReference type="ARBA" id="ARBA00022793"/>
    </source>
</evidence>
<organism evidence="10 11">
    <name type="scientific">Methanopyrus kandleri</name>
    <dbReference type="NCBI Taxonomy" id="2320"/>
    <lineage>
        <taxon>Archaea</taxon>
        <taxon>Methanobacteriati</taxon>
        <taxon>Methanobacteriota</taxon>
        <taxon>Methanomada group</taxon>
        <taxon>Methanopyri</taxon>
        <taxon>Methanopyrales</taxon>
        <taxon>Methanopyraceae</taxon>
        <taxon>Methanopyrus</taxon>
    </lineage>
</organism>
<evidence type="ECO:0000256" key="7">
    <source>
        <dbReference type="ARBA" id="ARBA00038875"/>
    </source>
</evidence>
<evidence type="ECO:0000313" key="10">
    <source>
        <dbReference type="EMBL" id="HII70393.1"/>
    </source>
</evidence>
<reference evidence="10" key="1">
    <citation type="journal article" date="2020" name="bioRxiv">
        <title>A rank-normalized archaeal taxonomy based on genome phylogeny resolves widespread incomplete and uneven classifications.</title>
        <authorList>
            <person name="Rinke C."/>
            <person name="Chuvochina M."/>
            <person name="Mussig A.J."/>
            <person name="Chaumeil P.-A."/>
            <person name="Waite D.W."/>
            <person name="Whitman W.B."/>
            <person name="Parks D.H."/>
            <person name="Hugenholtz P."/>
        </authorList>
    </citation>
    <scope>NUCLEOTIDE SEQUENCE</scope>
    <source>
        <strain evidence="10">UBA8853</strain>
    </source>
</reference>
<dbReference type="RefSeq" id="WP_011018818.1">
    <property type="nucleotide sequence ID" value="NZ_DUJS01000004.1"/>
</dbReference>
<evidence type="ECO:0000313" key="11">
    <source>
        <dbReference type="Proteomes" id="UP000619545"/>
    </source>
</evidence>
<comment type="subunit">
    <text evidence="6">Heterododecamer composed of 6 subunits alpha and 6 subunits beta.</text>
</comment>
<evidence type="ECO:0000256" key="4">
    <source>
        <dbReference type="ARBA" id="ARBA00037396"/>
    </source>
</evidence>
<dbReference type="EMBL" id="DUJS01000004">
    <property type="protein sequence ID" value="HII70393.1"/>
    <property type="molecule type" value="Genomic_DNA"/>
</dbReference>
<protein>
    <recommendedName>
        <fullName evidence="7">sulfopyruvate decarboxylase</fullName>
        <ecNumber evidence="7">4.1.1.79</ecNumber>
    </recommendedName>
</protein>
<sequence length="164" mass="17472">MRPEEALLALRKVLKEEDRVIVDLGDHTIAAAKVGLDPDGGTGALGGSMSVALGHCLGTDGGRVYCIVGDGGFFMHLHTLATVAQNRDRFENLTVVVVTDAAWGMTGGQENPAVHTSPADIARSMGFDPAEIAESVEEALEVLKRCRKEGPSLVEMRCRPITFL</sequence>
<evidence type="ECO:0000256" key="3">
    <source>
        <dbReference type="ARBA" id="ARBA00023239"/>
    </source>
</evidence>
<dbReference type="InterPro" id="IPR051818">
    <property type="entry name" value="TPP_dependent_decarboxylase"/>
</dbReference>
<dbReference type="SUPFAM" id="SSF52518">
    <property type="entry name" value="Thiamin diphosphate-binding fold (THDP-binding)"/>
    <property type="match status" value="1"/>
</dbReference>
<dbReference type="Pfam" id="PF02775">
    <property type="entry name" value="TPP_enzyme_C"/>
    <property type="match status" value="1"/>
</dbReference>
<gene>
    <name evidence="10" type="ORF">HA336_04080</name>
</gene>
<evidence type="ECO:0000256" key="6">
    <source>
        <dbReference type="ARBA" id="ARBA00038733"/>
    </source>
</evidence>
<evidence type="ECO:0000256" key="8">
    <source>
        <dbReference type="ARBA" id="ARBA00048551"/>
    </source>
</evidence>
<comment type="caution">
    <text evidence="10">The sequence shown here is derived from an EMBL/GenBank/DDBJ whole genome shotgun (WGS) entry which is preliminary data.</text>
</comment>
<evidence type="ECO:0000256" key="1">
    <source>
        <dbReference type="ARBA" id="ARBA00022545"/>
    </source>
</evidence>
<name>A0A832THT4_9EURY</name>
<dbReference type="EC" id="4.1.1.79" evidence="7"/>
<dbReference type="InterPro" id="IPR011766">
    <property type="entry name" value="TPP_enzyme_TPP-bd"/>
</dbReference>
<dbReference type="Gene3D" id="3.40.50.970">
    <property type="match status" value="1"/>
</dbReference>
<feature type="domain" description="Thiamine pyrophosphate enzyme TPP-binding" evidence="9">
    <location>
        <begin position="25"/>
        <end position="155"/>
    </location>
</feature>
<dbReference type="GO" id="GO:0019295">
    <property type="term" value="P:coenzyme M biosynthetic process"/>
    <property type="evidence" value="ECO:0007669"/>
    <property type="project" value="UniProtKB-KW"/>
</dbReference>
<dbReference type="GO" id="GO:0030976">
    <property type="term" value="F:thiamine pyrophosphate binding"/>
    <property type="evidence" value="ECO:0007669"/>
    <property type="project" value="InterPro"/>
</dbReference>
<dbReference type="InterPro" id="IPR029061">
    <property type="entry name" value="THDP-binding"/>
</dbReference>
<keyword evidence="2" id="KW-0210">Decarboxylase</keyword>
<proteinExistence type="predicted"/>
<dbReference type="PANTHER" id="PTHR42818">
    <property type="entry name" value="SULFOPYRUVATE DECARBOXYLASE SUBUNIT ALPHA"/>
    <property type="match status" value="1"/>
</dbReference>
<dbReference type="PANTHER" id="PTHR42818:SF1">
    <property type="entry name" value="SULFOPYRUVATE DECARBOXYLASE"/>
    <property type="match status" value="1"/>
</dbReference>
<dbReference type="GO" id="GO:0050545">
    <property type="term" value="F:sulfopyruvate decarboxylase activity"/>
    <property type="evidence" value="ECO:0007669"/>
    <property type="project" value="UniProtKB-EC"/>
</dbReference>